<evidence type="ECO:0000313" key="4">
    <source>
        <dbReference type="Proteomes" id="UP000030764"/>
    </source>
</evidence>
<evidence type="ECO:0000313" key="2">
    <source>
        <dbReference type="EMBL" id="KFD49743.1"/>
    </source>
</evidence>
<evidence type="ECO:0000256" key="1">
    <source>
        <dbReference type="SAM" id="MobiDB-lite"/>
    </source>
</evidence>
<gene>
    <name evidence="2" type="ORF">M513_09440</name>
    <name evidence="3" type="ORF">M514_09440</name>
</gene>
<dbReference type="EMBL" id="KL363265">
    <property type="protein sequence ID" value="KFD49743.1"/>
    <property type="molecule type" value="Genomic_DNA"/>
</dbReference>
<dbReference type="Proteomes" id="UP000030764">
    <property type="component" value="Unassembled WGS sequence"/>
</dbReference>
<sequence>MRSGESATRCPFLRSISINRSFRVYTITRHQRNGSMLRSCAKKEFLEAFGKLLIQLSAKVYKSASFMRRRDQCGSLHRTLVCSEPEQCVACSATTDAANARCTARRGELTLVCRGTWKRAFNADNKKTKETKTPLTTRNLLRCRRYDTAKRKSGRQDTTRSKGNQDVKTPR</sequence>
<keyword evidence="4" id="KW-1185">Reference proteome</keyword>
<accession>A0A085LXP7</accession>
<name>A0A085LXP7_9BILA</name>
<dbReference type="Proteomes" id="UP000030758">
    <property type="component" value="Unassembled WGS sequence"/>
</dbReference>
<organism evidence="2 4">
    <name type="scientific">Trichuris suis</name>
    <name type="common">pig whipworm</name>
    <dbReference type="NCBI Taxonomy" id="68888"/>
    <lineage>
        <taxon>Eukaryota</taxon>
        <taxon>Metazoa</taxon>
        <taxon>Ecdysozoa</taxon>
        <taxon>Nematoda</taxon>
        <taxon>Enoplea</taxon>
        <taxon>Dorylaimia</taxon>
        <taxon>Trichinellida</taxon>
        <taxon>Trichuridae</taxon>
        <taxon>Trichuris</taxon>
    </lineage>
</organism>
<dbReference type="AlphaFoldDB" id="A0A085LXP7"/>
<evidence type="ECO:0000313" key="3">
    <source>
        <dbReference type="EMBL" id="KFD65090.1"/>
    </source>
</evidence>
<reference evidence="2 4" key="1">
    <citation type="journal article" date="2014" name="Nat. Genet.">
        <title>Genome and transcriptome of the porcine whipworm Trichuris suis.</title>
        <authorList>
            <person name="Jex A.R."/>
            <person name="Nejsum P."/>
            <person name="Schwarz E.M."/>
            <person name="Hu L."/>
            <person name="Young N.D."/>
            <person name="Hall R.S."/>
            <person name="Korhonen P.K."/>
            <person name="Liao S."/>
            <person name="Thamsborg S."/>
            <person name="Xia J."/>
            <person name="Xu P."/>
            <person name="Wang S."/>
            <person name="Scheerlinck J.P."/>
            <person name="Hofmann A."/>
            <person name="Sternberg P.W."/>
            <person name="Wang J."/>
            <person name="Gasser R.B."/>
        </authorList>
    </citation>
    <scope>NUCLEOTIDE SEQUENCE [LARGE SCALE GENOMIC DNA]</scope>
    <source>
        <strain evidence="3">DCEP-RM93F</strain>
        <strain evidence="2">DCEP-RM93M</strain>
    </source>
</reference>
<protein>
    <submittedName>
        <fullName evidence="2">Uncharacterized protein</fullName>
    </submittedName>
</protein>
<dbReference type="EMBL" id="KL367545">
    <property type="protein sequence ID" value="KFD65090.1"/>
    <property type="molecule type" value="Genomic_DNA"/>
</dbReference>
<feature type="region of interest" description="Disordered" evidence="1">
    <location>
        <begin position="147"/>
        <end position="171"/>
    </location>
</feature>
<proteinExistence type="predicted"/>